<dbReference type="FunCoup" id="B9RAE6">
    <property type="interactions" value="1462"/>
</dbReference>
<dbReference type="CDD" id="cd06257">
    <property type="entry name" value="DnaJ"/>
    <property type="match status" value="1"/>
</dbReference>
<feature type="compositionally biased region" description="Basic and acidic residues" evidence="1">
    <location>
        <begin position="419"/>
        <end position="433"/>
    </location>
</feature>
<dbReference type="eggNOG" id="ENOG502R0CR">
    <property type="taxonomic scope" value="Eukaryota"/>
</dbReference>
<feature type="compositionally biased region" description="Basic and acidic residues" evidence="1">
    <location>
        <begin position="741"/>
        <end position="770"/>
    </location>
</feature>
<dbReference type="PROSITE" id="PS50076">
    <property type="entry name" value="DNAJ_2"/>
    <property type="match status" value="1"/>
</dbReference>
<gene>
    <name evidence="3" type="ORF">RCOM_1505850</name>
</gene>
<feature type="domain" description="J" evidence="2">
    <location>
        <begin position="66"/>
        <end position="130"/>
    </location>
</feature>
<dbReference type="EMBL" id="EQ973773">
    <property type="protein sequence ID" value="EEF51773.1"/>
    <property type="molecule type" value="Genomic_DNA"/>
</dbReference>
<dbReference type="Gene3D" id="1.10.287.110">
    <property type="entry name" value="DnaJ domain"/>
    <property type="match status" value="1"/>
</dbReference>
<dbReference type="PRINTS" id="PR00625">
    <property type="entry name" value="JDOMAIN"/>
</dbReference>
<dbReference type="Pfam" id="PF11926">
    <property type="entry name" value="DUF3444"/>
    <property type="match status" value="1"/>
</dbReference>
<feature type="region of interest" description="Disordered" evidence="1">
    <location>
        <begin position="160"/>
        <end position="179"/>
    </location>
</feature>
<sequence>MECNKDDAFRAKEMAEKKFLESDVAGAKRFALKAHNLYPGLDGLSQFLATLDVYVSAKERRNGEIDWYGVLGIEPPTDDNTIRKQYRKLAIILHPDKNKSVGAEGAFKILSEAWGLLSDKAKRSAYDQKLNLCDYRKFPNYVSAMPTGQNGLHNFFNNNNSTSTTRNSAMHPKSDPPSHFSKPRTFWTICNFCKTQFEYLNAYLNQNLLCQNCRQPFYAVEMPPPPINGNSPSTKCTSYTRRKNSSQHTITEKSYATFKDPVSMTNMQSAAHSSAFAEAGSVGSVPSVVPKPAIGEEFLQRKFHTFKEAGTSLASESSNAGFASTPKVDRLKKKRRVDDQKMNYMANQMASRHGGVGEFGSRKGGFETGRRTISDVNKFNQIRELSQREIRNILTEKAKKDICMKLKDCRSPSAVLNSSEKEMEKEEKGKEKASSNGTKVDGNKCLVDSKTRAHAEPFLANSDVDPDMKGADPVSMTVPDPDFHDFDKDRTEKSFGGNQVWAAYDDDDGMPRHYAMIHSVISRKPLRMRISWLNSKNNRELAPLNWIASGFYKTNGDFWIGKHEINKSLNSFSHKVKKWAKGIRGTIQIYPSKGDVWAQYRNWLPNWNELTPDEVIHKYDMVEVLEDYNEERGVPVAPLVKVAGFKTVFRRDPDTSKIKAIPREELFRLSHQVPSYFLTGQEGHTAPKDCWELDPASMPMELLEVLTEAQVKEMVENAEKAKDPLADVKKSKKIQSIENGETTKEKGVVENSGKRNGVEVRKDKGKETMGEKVIVYKRRGERN</sequence>
<dbReference type="OrthoDB" id="66964at2759"/>
<feature type="region of interest" description="Disordered" evidence="1">
    <location>
        <begin position="414"/>
        <end position="444"/>
    </location>
</feature>
<feature type="region of interest" description="Disordered" evidence="1">
    <location>
        <begin position="224"/>
        <end position="248"/>
    </location>
</feature>
<dbReference type="PANTHER" id="PTHR44137">
    <property type="entry name" value="BNAC03G44070D PROTEIN"/>
    <property type="match status" value="1"/>
</dbReference>
<dbReference type="STRING" id="3988.B9RAE6"/>
<dbReference type="Pfam" id="PF23551">
    <property type="entry name" value="Zn_ribbon_20"/>
    <property type="match status" value="1"/>
</dbReference>
<dbReference type="Pfam" id="PF00226">
    <property type="entry name" value="DnaJ"/>
    <property type="match status" value="1"/>
</dbReference>
<organism evidence="3 4">
    <name type="scientific">Ricinus communis</name>
    <name type="common">Castor bean</name>
    <dbReference type="NCBI Taxonomy" id="3988"/>
    <lineage>
        <taxon>Eukaryota</taxon>
        <taxon>Viridiplantae</taxon>
        <taxon>Streptophyta</taxon>
        <taxon>Embryophyta</taxon>
        <taxon>Tracheophyta</taxon>
        <taxon>Spermatophyta</taxon>
        <taxon>Magnoliopsida</taxon>
        <taxon>eudicotyledons</taxon>
        <taxon>Gunneridae</taxon>
        <taxon>Pentapetalae</taxon>
        <taxon>rosids</taxon>
        <taxon>fabids</taxon>
        <taxon>Malpighiales</taxon>
        <taxon>Euphorbiaceae</taxon>
        <taxon>Acalyphoideae</taxon>
        <taxon>Acalypheae</taxon>
        <taxon>Ricinus</taxon>
    </lineage>
</organism>
<feature type="region of interest" description="Disordered" evidence="1">
    <location>
        <begin position="726"/>
        <end position="783"/>
    </location>
</feature>
<dbReference type="KEGG" id="rcu:8269220"/>
<reference evidence="4" key="1">
    <citation type="journal article" date="2010" name="Nat. Biotechnol.">
        <title>Draft genome sequence of the oilseed species Ricinus communis.</title>
        <authorList>
            <person name="Chan A.P."/>
            <person name="Crabtree J."/>
            <person name="Zhao Q."/>
            <person name="Lorenzi H."/>
            <person name="Orvis J."/>
            <person name="Puiu D."/>
            <person name="Melake-Berhan A."/>
            <person name="Jones K.M."/>
            <person name="Redman J."/>
            <person name="Chen G."/>
            <person name="Cahoon E.B."/>
            <person name="Gedil M."/>
            <person name="Stanke M."/>
            <person name="Haas B.J."/>
            <person name="Wortman J.R."/>
            <person name="Fraser-Liggett C.M."/>
            <person name="Ravel J."/>
            <person name="Rabinowicz P.D."/>
        </authorList>
    </citation>
    <scope>NUCLEOTIDE SEQUENCE [LARGE SCALE GENOMIC DNA]</scope>
    <source>
        <strain evidence="4">cv. Hale</strain>
    </source>
</reference>
<dbReference type="SMART" id="SM00271">
    <property type="entry name" value="DnaJ"/>
    <property type="match status" value="1"/>
</dbReference>
<dbReference type="InterPro" id="IPR036869">
    <property type="entry name" value="J_dom_sf"/>
</dbReference>
<feature type="compositionally biased region" description="Polar residues" evidence="1">
    <location>
        <begin position="228"/>
        <end position="239"/>
    </location>
</feature>
<dbReference type="PANTHER" id="PTHR44137:SF51">
    <property type="entry name" value="MOLECULAR CHAPERONE HSP40_DNAJ FAMILY PROTEIN"/>
    <property type="match status" value="1"/>
</dbReference>
<evidence type="ECO:0000256" key="1">
    <source>
        <dbReference type="SAM" id="MobiDB-lite"/>
    </source>
</evidence>
<feature type="region of interest" description="Disordered" evidence="1">
    <location>
        <begin position="316"/>
        <end position="335"/>
    </location>
</feature>
<protein>
    <recommendedName>
        <fullName evidence="2">J domain-containing protein</fullName>
    </recommendedName>
</protein>
<keyword evidence="4" id="KW-1185">Reference proteome</keyword>
<dbReference type="InterPro" id="IPR001623">
    <property type="entry name" value="DnaJ_domain"/>
</dbReference>
<dbReference type="InterPro" id="IPR024593">
    <property type="entry name" value="DUF3444"/>
</dbReference>
<dbReference type="InParanoid" id="B9RAE6"/>
<evidence type="ECO:0000313" key="4">
    <source>
        <dbReference type="Proteomes" id="UP000008311"/>
    </source>
</evidence>
<evidence type="ECO:0000259" key="2">
    <source>
        <dbReference type="PROSITE" id="PS50076"/>
    </source>
</evidence>
<dbReference type="Proteomes" id="UP000008311">
    <property type="component" value="Unassembled WGS sequence"/>
</dbReference>
<dbReference type="InterPro" id="IPR056988">
    <property type="entry name" value="Zn_ribbon_pln"/>
</dbReference>
<name>B9RAE6_RICCO</name>
<dbReference type="AlphaFoldDB" id="B9RAE6"/>
<dbReference type="SUPFAM" id="SSF46565">
    <property type="entry name" value="Chaperone J-domain"/>
    <property type="match status" value="1"/>
</dbReference>
<evidence type="ECO:0000313" key="3">
    <source>
        <dbReference type="EMBL" id="EEF51773.1"/>
    </source>
</evidence>
<dbReference type="OMA" id="ENQVWAI"/>
<proteinExistence type="predicted"/>
<accession>B9RAE6</accession>